<evidence type="ECO:0000313" key="1">
    <source>
        <dbReference type="EMBL" id="OMP12129.1"/>
    </source>
</evidence>
<proteinExistence type="predicted"/>
<dbReference type="EMBL" id="AWUE01009830">
    <property type="protein sequence ID" value="OMP12129.1"/>
    <property type="molecule type" value="Genomic_DNA"/>
</dbReference>
<dbReference type="AlphaFoldDB" id="A0A1R3KYM6"/>
<sequence>MYLVLKIPGQLHVLHVTCVYSCHILDEDGIEKETAAKFGVFPGTRLEQIQNALANLYVVAVTPTEIQERLKRICLIAFAEQIKGSSESTRPAFHSQLIHILFKELK</sequence>
<name>A0A1R3KYM6_9ROSI</name>
<gene>
    <name evidence="1" type="ORF">COLO4_03455</name>
</gene>
<accession>A0A1R3KYM6</accession>
<keyword evidence="2" id="KW-1185">Reference proteome</keyword>
<reference evidence="2" key="1">
    <citation type="submission" date="2013-09" db="EMBL/GenBank/DDBJ databases">
        <title>Corchorus olitorius genome sequencing.</title>
        <authorList>
            <person name="Alam M."/>
            <person name="Haque M.S."/>
            <person name="Islam M.S."/>
            <person name="Emdad E.M."/>
            <person name="Islam M.M."/>
            <person name="Ahmed B."/>
            <person name="Halim A."/>
            <person name="Hossen Q.M.M."/>
            <person name="Hossain M.Z."/>
            <person name="Ahmed R."/>
            <person name="Khan M.M."/>
            <person name="Islam R."/>
            <person name="Rashid M.M."/>
            <person name="Khan S.A."/>
            <person name="Rahman M.S."/>
            <person name="Alam M."/>
            <person name="Yahiya A.S."/>
            <person name="Khan M.S."/>
            <person name="Azam M.S."/>
            <person name="Haque T."/>
            <person name="Lashkar M.Z.H."/>
            <person name="Akhand A.I."/>
            <person name="Morshed G."/>
            <person name="Roy S."/>
            <person name="Uddin K.S."/>
            <person name="Rabeya T."/>
            <person name="Hossain A.S."/>
            <person name="Chowdhury A."/>
            <person name="Snigdha A.R."/>
            <person name="Mortoza M.S."/>
            <person name="Matin S.A."/>
            <person name="Hoque S.M.E."/>
            <person name="Islam M.K."/>
            <person name="Roy D.K."/>
            <person name="Haider R."/>
            <person name="Moosa M.M."/>
            <person name="Elias S.M."/>
            <person name="Hasan A.M."/>
            <person name="Jahan S."/>
            <person name="Shafiuddin M."/>
            <person name="Mahmood N."/>
            <person name="Shommy N.S."/>
        </authorList>
    </citation>
    <scope>NUCLEOTIDE SEQUENCE [LARGE SCALE GENOMIC DNA]</scope>
    <source>
        <strain evidence="2">cv. O-4</strain>
    </source>
</reference>
<dbReference type="Proteomes" id="UP000187203">
    <property type="component" value="Unassembled WGS sequence"/>
</dbReference>
<organism evidence="1 2">
    <name type="scientific">Corchorus olitorius</name>
    <dbReference type="NCBI Taxonomy" id="93759"/>
    <lineage>
        <taxon>Eukaryota</taxon>
        <taxon>Viridiplantae</taxon>
        <taxon>Streptophyta</taxon>
        <taxon>Embryophyta</taxon>
        <taxon>Tracheophyta</taxon>
        <taxon>Spermatophyta</taxon>
        <taxon>Magnoliopsida</taxon>
        <taxon>eudicotyledons</taxon>
        <taxon>Gunneridae</taxon>
        <taxon>Pentapetalae</taxon>
        <taxon>rosids</taxon>
        <taxon>malvids</taxon>
        <taxon>Malvales</taxon>
        <taxon>Malvaceae</taxon>
        <taxon>Grewioideae</taxon>
        <taxon>Apeibeae</taxon>
        <taxon>Corchorus</taxon>
    </lineage>
</organism>
<protein>
    <submittedName>
        <fullName evidence="1">Uncharacterized protein</fullName>
    </submittedName>
</protein>
<comment type="caution">
    <text evidence="1">The sequence shown here is derived from an EMBL/GenBank/DDBJ whole genome shotgun (WGS) entry which is preliminary data.</text>
</comment>
<evidence type="ECO:0000313" key="2">
    <source>
        <dbReference type="Proteomes" id="UP000187203"/>
    </source>
</evidence>